<evidence type="ECO:0000256" key="1">
    <source>
        <dbReference type="SAM" id="MobiDB-lite"/>
    </source>
</evidence>
<feature type="domain" description="HTH psq-type" evidence="2">
    <location>
        <begin position="117"/>
        <end position="167"/>
    </location>
</feature>
<name>A0A821PV61_9BILA</name>
<gene>
    <name evidence="3" type="ORF">QYT958_LOCUS24651</name>
</gene>
<dbReference type="GO" id="GO:0005634">
    <property type="term" value="C:nucleus"/>
    <property type="evidence" value="ECO:0007669"/>
    <property type="project" value="TreeGrafter"/>
</dbReference>
<protein>
    <recommendedName>
        <fullName evidence="2">HTH psq-type domain-containing protein</fullName>
    </recommendedName>
</protein>
<dbReference type="PANTHER" id="PTHR19303">
    <property type="entry name" value="TRANSPOSON"/>
    <property type="match status" value="1"/>
</dbReference>
<accession>A0A821PV61</accession>
<dbReference type="InterPro" id="IPR007889">
    <property type="entry name" value="HTH_Psq"/>
</dbReference>
<evidence type="ECO:0000313" key="4">
    <source>
        <dbReference type="Proteomes" id="UP000663848"/>
    </source>
</evidence>
<comment type="caution">
    <text evidence="3">The sequence shown here is derived from an EMBL/GenBank/DDBJ whole genome shotgun (WGS) entry which is preliminary data.</text>
</comment>
<organism evidence="3 4">
    <name type="scientific">Rotaria socialis</name>
    <dbReference type="NCBI Taxonomy" id="392032"/>
    <lineage>
        <taxon>Eukaryota</taxon>
        <taxon>Metazoa</taxon>
        <taxon>Spiralia</taxon>
        <taxon>Gnathifera</taxon>
        <taxon>Rotifera</taxon>
        <taxon>Eurotatoria</taxon>
        <taxon>Bdelloidea</taxon>
        <taxon>Philodinida</taxon>
        <taxon>Philodinidae</taxon>
        <taxon>Rotaria</taxon>
    </lineage>
</organism>
<dbReference type="AlphaFoldDB" id="A0A821PV61"/>
<dbReference type="SUPFAM" id="SSF46689">
    <property type="entry name" value="Homeodomain-like"/>
    <property type="match status" value="1"/>
</dbReference>
<feature type="region of interest" description="Disordered" evidence="1">
    <location>
        <begin position="76"/>
        <end position="119"/>
    </location>
</feature>
<proteinExistence type="predicted"/>
<dbReference type="Pfam" id="PF04218">
    <property type="entry name" value="CENP-B_N"/>
    <property type="match status" value="1"/>
</dbReference>
<dbReference type="InterPro" id="IPR050863">
    <property type="entry name" value="CenT-Element_Derived"/>
</dbReference>
<dbReference type="EMBL" id="CAJOBR010005322">
    <property type="protein sequence ID" value="CAF4814049.1"/>
    <property type="molecule type" value="Genomic_DNA"/>
</dbReference>
<reference evidence="3" key="1">
    <citation type="submission" date="2021-02" db="EMBL/GenBank/DDBJ databases">
        <authorList>
            <person name="Nowell W R."/>
        </authorList>
    </citation>
    <scope>NUCLEOTIDE SEQUENCE</scope>
</reference>
<dbReference type="Proteomes" id="UP000663848">
    <property type="component" value="Unassembled WGS sequence"/>
</dbReference>
<evidence type="ECO:0000313" key="3">
    <source>
        <dbReference type="EMBL" id="CAF4814049.1"/>
    </source>
</evidence>
<dbReference type="Gene3D" id="1.10.10.10">
    <property type="entry name" value="Winged helix-like DNA-binding domain superfamily/Winged helix DNA-binding domain"/>
    <property type="match status" value="1"/>
</dbReference>
<dbReference type="PANTHER" id="PTHR19303:SF73">
    <property type="entry name" value="PROTEIN PDC2"/>
    <property type="match status" value="1"/>
</dbReference>
<dbReference type="InterPro" id="IPR036388">
    <property type="entry name" value="WH-like_DNA-bd_sf"/>
</dbReference>
<feature type="compositionally biased region" description="Low complexity" evidence="1">
    <location>
        <begin position="89"/>
        <end position="115"/>
    </location>
</feature>
<dbReference type="InterPro" id="IPR009057">
    <property type="entry name" value="Homeodomain-like_sf"/>
</dbReference>
<dbReference type="GO" id="GO:0003677">
    <property type="term" value="F:DNA binding"/>
    <property type="evidence" value="ECO:0007669"/>
    <property type="project" value="InterPro"/>
</dbReference>
<sequence length="464" mass="52923">MYQIEEHLAPLPGVITNSLLDESSSDNDSSVEVMSIVDENEYELIKWTNYLQLNSDSDDDSDDNYSSTQPALLVNYSSSESSSDEEELLQSSHQAASSNNNSIVDTTSSSTSTTINKRKRRQWTVNEKLNAIIYFEKNNNKSKTANDIGCATKQLRMWIKNKDELIKLSSQKKGKKRMRRNGAGKKLIYVDLDSRLLTWYRQKRTAPGSTTTPITDIRKEKVTFRYLQRRGRQISQELNHPCPSSKWFGRFLVRHRLSLQRPKRQQKIPLDEVHQKATSFYNYLRRASRWAPKRGPMGAFTPRDVFNMDESPLALFGDQAKRSINDINTCNEVEGCLSNKRFCTVILTVSGEDQRVDPVLLFKGKGHISPNEQKQYANVDCLSLNINEDDDEEQIQNAATLAAEQDKIILNEKNKQLKLTDLWKNSINDKELVLAAALSSILGKEILAESNIPQQTQQHINKVS</sequence>
<evidence type="ECO:0000259" key="2">
    <source>
        <dbReference type="Pfam" id="PF04218"/>
    </source>
</evidence>